<dbReference type="GO" id="GO:0004252">
    <property type="term" value="F:serine-type endopeptidase activity"/>
    <property type="evidence" value="ECO:0007669"/>
    <property type="project" value="InterPro"/>
</dbReference>
<dbReference type="GO" id="GO:0005524">
    <property type="term" value="F:ATP binding"/>
    <property type="evidence" value="ECO:0007669"/>
    <property type="project" value="InterPro"/>
</dbReference>
<keyword evidence="2" id="KW-0812">Transmembrane</keyword>
<dbReference type="Pfam" id="PF05362">
    <property type="entry name" value="Lon_C"/>
    <property type="match status" value="1"/>
</dbReference>
<comment type="caution">
    <text evidence="4">The sequence shown here is derived from an EMBL/GenBank/DDBJ whole genome shotgun (WGS) entry which is preliminary data.</text>
</comment>
<evidence type="ECO:0000259" key="3">
    <source>
        <dbReference type="PROSITE" id="PS50106"/>
    </source>
</evidence>
<feature type="region of interest" description="Disordered" evidence="1">
    <location>
        <begin position="1"/>
        <end position="50"/>
    </location>
</feature>
<dbReference type="GO" id="GO:0030163">
    <property type="term" value="P:protein catabolic process"/>
    <property type="evidence" value="ECO:0007669"/>
    <property type="project" value="InterPro"/>
</dbReference>
<organism evidence="4 5">
    <name type="scientific">Cellulomonas composti</name>
    <dbReference type="NCBI Taxonomy" id="266130"/>
    <lineage>
        <taxon>Bacteria</taxon>
        <taxon>Bacillati</taxon>
        <taxon>Actinomycetota</taxon>
        <taxon>Actinomycetes</taxon>
        <taxon>Micrococcales</taxon>
        <taxon>Cellulomonadaceae</taxon>
        <taxon>Cellulomonas</taxon>
    </lineage>
</organism>
<feature type="compositionally biased region" description="Low complexity" evidence="1">
    <location>
        <begin position="7"/>
        <end position="37"/>
    </location>
</feature>
<evidence type="ECO:0000313" key="5">
    <source>
        <dbReference type="Proteomes" id="UP000321720"/>
    </source>
</evidence>
<evidence type="ECO:0000313" key="4">
    <source>
        <dbReference type="EMBL" id="GEL94600.1"/>
    </source>
</evidence>
<keyword evidence="2" id="KW-1133">Transmembrane helix</keyword>
<dbReference type="Gene3D" id="3.30.230.10">
    <property type="match status" value="1"/>
</dbReference>
<reference evidence="4 5" key="1">
    <citation type="submission" date="2019-07" db="EMBL/GenBank/DDBJ databases">
        <title>Whole genome shotgun sequence of Cellulomonas composti NBRC 100758.</title>
        <authorList>
            <person name="Hosoyama A."/>
            <person name="Uohara A."/>
            <person name="Ohji S."/>
            <person name="Ichikawa N."/>
        </authorList>
    </citation>
    <scope>NUCLEOTIDE SEQUENCE [LARGE SCALE GENOMIC DNA]</scope>
    <source>
        <strain evidence="4 5">NBRC 100758</strain>
    </source>
</reference>
<dbReference type="InterPro" id="IPR036034">
    <property type="entry name" value="PDZ_sf"/>
</dbReference>
<dbReference type="SUPFAM" id="SSF50156">
    <property type="entry name" value="PDZ domain-like"/>
    <property type="match status" value="1"/>
</dbReference>
<dbReference type="RefSeq" id="WP_246117385.1">
    <property type="nucleotide sequence ID" value="NZ_BJWG01000004.1"/>
</dbReference>
<dbReference type="EMBL" id="BJWG01000004">
    <property type="protein sequence ID" value="GEL94600.1"/>
    <property type="molecule type" value="Genomic_DNA"/>
</dbReference>
<dbReference type="GO" id="GO:0004176">
    <property type="term" value="F:ATP-dependent peptidase activity"/>
    <property type="evidence" value="ECO:0007669"/>
    <property type="project" value="InterPro"/>
</dbReference>
<feature type="transmembrane region" description="Helical" evidence="2">
    <location>
        <begin position="61"/>
        <end position="82"/>
    </location>
</feature>
<evidence type="ECO:0000256" key="1">
    <source>
        <dbReference type="SAM" id="MobiDB-lite"/>
    </source>
</evidence>
<dbReference type="InterPro" id="IPR001478">
    <property type="entry name" value="PDZ"/>
</dbReference>
<dbReference type="Proteomes" id="UP000321720">
    <property type="component" value="Unassembled WGS sequence"/>
</dbReference>
<keyword evidence="2" id="KW-0472">Membrane</keyword>
<name>A0A511J9E5_9CELL</name>
<dbReference type="InterPro" id="IPR027065">
    <property type="entry name" value="Lon_Prtase"/>
</dbReference>
<proteinExistence type="predicted"/>
<sequence length="402" mass="41235">MSDEPTEPTIEPTTEPTIEPTIEPTTEPTFESTIESTGSTNPDEGAPPVERVSNRSVTLSASMLIAAVLLAVAVLLPVPYAVSNPGPTEDVLGEVDGTPLITIEGATTYDSTGELRLVTVSATGGPGFPSSQLGVLRAWLSPWSVAQPAELVFPQHATQDQIDQSNNQQMVSSQESASVAALTELGYEVPATLIVAGTIPGSDAEGKFEEGDVLTAINGTPLPDYASLTTTMDGVTPGDDVVATVHRQGEDVQVTVTTTASEDGRALMGILVDPEFDMPVDITIDAGNIGGPSAGTMFALGIVDKLTEQDEANGKVVAGTGTIDALGTVGAIGGIRQKLAGAHRDGATWFLAPVANCGEVVGHVPNGLRVVQISTLHEAREAVEAIGAGTADDLPTCTAMGS</sequence>
<dbReference type="PANTHER" id="PTHR10046">
    <property type="entry name" value="ATP DEPENDENT LON PROTEASE FAMILY MEMBER"/>
    <property type="match status" value="1"/>
</dbReference>
<dbReference type="GO" id="GO:0006508">
    <property type="term" value="P:proteolysis"/>
    <property type="evidence" value="ECO:0007669"/>
    <property type="project" value="InterPro"/>
</dbReference>
<dbReference type="InterPro" id="IPR008269">
    <property type="entry name" value="Lon_proteolytic"/>
</dbReference>
<dbReference type="InterPro" id="IPR020568">
    <property type="entry name" value="Ribosomal_Su5_D2-typ_SF"/>
</dbReference>
<dbReference type="InterPro" id="IPR014721">
    <property type="entry name" value="Ribsml_uS5_D2-typ_fold_subgr"/>
</dbReference>
<dbReference type="AlphaFoldDB" id="A0A511J9E5"/>
<dbReference type="Pfam" id="PF13180">
    <property type="entry name" value="PDZ_2"/>
    <property type="match status" value="1"/>
</dbReference>
<gene>
    <name evidence="4" type="ORF">CCO02nite_12580</name>
</gene>
<protein>
    <recommendedName>
        <fullName evidence="3">PDZ domain-containing protein</fullName>
    </recommendedName>
</protein>
<keyword evidence="5" id="KW-1185">Reference proteome</keyword>
<dbReference type="PROSITE" id="PS50106">
    <property type="entry name" value="PDZ"/>
    <property type="match status" value="1"/>
</dbReference>
<accession>A0A511J9E5</accession>
<evidence type="ECO:0000256" key="2">
    <source>
        <dbReference type="SAM" id="Phobius"/>
    </source>
</evidence>
<feature type="domain" description="PDZ" evidence="3">
    <location>
        <begin position="170"/>
        <end position="222"/>
    </location>
</feature>
<dbReference type="SUPFAM" id="SSF54211">
    <property type="entry name" value="Ribosomal protein S5 domain 2-like"/>
    <property type="match status" value="1"/>
</dbReference>